<dbReference type="PANTHER" id="PTHR30347:SF1">
    <property type="entry name" value="MECHANOSENSITIVE CHANNEL MSCK"/>
    <property type="match status" value="1"/>
</dbReference>
<dbReference type="InterPro" id="IPR010920">
    <property type="entry name" value="LSM_dom_sf"/>
</dbReference>
<keyword evidence="13" id="KW-1185">Reference proteome</keyword>
<protein>
    <submittedName>
        <fullName evidence="12">Mechanosensitive ion channel</fullName>
    </submittedName>
</protein>
<evidence type="ECO:0000256" key="6">
    <source>
        <dbReference type="ARBA" id="ARBA00023136"/>
    </source>
</evidence>
<dbReference type="Gene3D" id="1.10.287.1260">
    <property type="match status" value="1"/>
</dbReference>
<dbReference type="PANTHER" id="PTHR30347">
    <property type="entry name" value="POTASSIUM CHANNEL RELATED"/>
    <property type="match status" value="1"/>
</dbReference>
<feature type="coiled-coil region" evidence="7">
    <location>
        <begin position="142"/>
        <end position="190"/>
    </location>
</feature>
<evidence type="ECO:0000256" key="4">
    <source>
        <dbReference type="ARBA" id="ARBA00022692"/>
    </source>
</evidence>
<keyword evidence="7" id="KW-0175">Coiled coil</keyword>
<dbReference type="EMBL" id="JABCSC020000003">
    <property type="protein sequence ID" value="NSL56052.1"/>
    <property type="molecule type" value="Genomic_DNA"/>
</dbReference>
<keyword evidence="3" id="KW-1003">Cell membrane</keyword>
<sequence length="780" mass="86612">MKRLALLASSLLCCGLLSAPTGAQSLLKLLPHAAAPQSAPVSQAEDTASRISRLREKQAALLKVLQRLEAPDGLASGAPSDATAAELDERHLRIAFSVSLIDRQLADLARLAKVRTSRAALDREIHAWSGLSETPPYPIRLLDRFRAERDNAQQSLTALRARETLVKTFSERTSREVKESEARIRKLTESAERRFGLSASPGHQGWARELSQIQLQTAQIAAATLQTIGELQEAELGVAQDQLQFARRKLELAAADYRFSAEEFATINSELDADFSRIEQRRTALAQQQLQRSNNAELAQARLEQLRNRVDTSPQLTEAARSLELANARVEASTYGGEFLRGMADAQRLHRRLWNARYQGLHRDETSDRLEAGEALETVRPFISMWRRGLEQQRTVLDLRLQRLDTLLADTSDPLAQKHLIALRNAAEEALPLQRSAYSLLESMEALLVYTDEELGTARKDLSASERLDEWQLRLTQWAQAAWNYELMTVEDVIEVDGNKITGKRSITIGKVLAALLAFVAGIIGCLLFARQICRLLVSRLGWSDSNARILRRWLLTVEFMVLGIIVLAWARIPLTVFAFLGGAIAIGAGFAMQTLLKNLMSGVMILGERPFRPGDIIEIGGISGTVMDIGIRASTLRDANGIETIVPNASFIEQNLTNWTYSSPRVRFTVRVGVAYGAPVKRVIELLDEAAQRHGLILKDPAPEVIFEDFGADAQVFALHYWLEMGPNVTSRVVASDLRRMIEHTFSEQGIVIAYPQRDVHLDASQPLPVTLVSPAREG</sequence>
<evidence type="ECO:0000256" key="3">
    <source>
        <dbReference type="ARBA" id="ARBA00022475"/>
    </source>
</evidence>
<feature type="transmembrane region" description="Helical" evidence="8">
    <location>
        <begin position="577"/>
        <end position="597"/>
    </location>
</feature>
<feature type="domain" description="Mechanosensitive ion channel MscS" evidence="10">
    <location>
        <begin position="595"/>
        <end position="661"/>
    </location>
</feature>
<evidence type="ECO:0000256" key="1">
    <source>
        <dbReference type="ARBA" id="ARBA00004651"/>
    </source>
</evidence>
<dbReference type="SUPFAM" id="SSF82689">
    <property type="entry name" value="Mechanosensitive channel protein MscS (YggB), C-terminal domain"/>
    <property type="match status" value="1"/>
</dbReference>
<feature type="chain" id="PRO_5045067703" evidence="9">
    <location>
        <begin position="24"/>
        <end position="780"/>
    </location>
</feature>
<reference evidence="12 13" key="1">
    <citation type="submission" date="2020-06" db="EMBL/GenBank/DDBJ databases">
        <title>Draft genome of Uliginosibacterium sp. IMCC34675.</title>
        <authorList>
            <person name="Song J."/>
        </authorList>
    </citation>
    <scope>NUCLEOTIDE SEQUENCE [LARGE SCALE GENOMIC DNA]</scope>
    <source>
        <strain evidence="12 13">IMCC34675</strain>
    </source>
</reference>
<feature type="domain" description="Mechanosensitive ion channel MscS C-terminal" evidence="11">
    <location>
        <begin position="670"/>
        <end position="754"/>
    </location>
</feature>
<dbReference type="SUPFAM" id="SSF50182">
    <property type="entry name" value="Sm-like ribonucleoproteins"/>
    <property type="match status" value="1"/>
</dbReference>
<dbReference type="InterPro" id="IPR023408">
    <property type="entry name" value="MscS_beta-dom_sf"/>
</dbReference>
<dbReference type="Proteomes" id="UP000778523">
    <property type="component" value="Unassembled WGS sequence"/>
</dbReference>
<organism evidence="12 13">
    <name type="scientific">Uliginosibacterium aquaticum</name>
    <dbReference type="NCBI Taxonomy" id="2731212"/>
    <lineage>
        <taxon>Bacteria</taxon>
        <taxon>Pseudomonadati</taxon>
        <taxon>Pseudomonadota</taxon>
        <taxon>Betaproteobacteria</taxon>
        <taxon>Rhodocyclales</taxon>
        <taxon>Zoogloeaceae</taxon>
        <taxon>Uliginosibacterium</taxon>
    </lineage>
</organism>
<dbReference type="InterPro" id="IPR006685">
    <property type="entry name" value="MscS_channel_2nd"/>
</dbReference>
<dbReference type="Gene3D" id="2.30.30.60">
    <property type="match status" value="1"/>
</dbReference>
<feature type="transmembrane region" description="Helical" evidence="8">
    <location>
        <begin position="551"/>
        <end position="571"/>
    </location>
</feature>
<evidence type="ECO:0000256" key="8">
    <source>
        <dbReference type="SAM" id="Phobius"/>
    </source>
</evidence>
<evidence type="ECO:0000256" key="5">
    <source>
        <dbReference type="ARBA" id="ARBA00022989"/>
    </source>
</evidence>
<keyword evidence="9" id="KW-0732">Signal</keyword>
<evidence type="ECO:0000259" key="11">
    <source>
        <dbReference type="Pfam" id="PF21082"/>
    </source>
</evidence>
<accession>A0ABX2IM23</accession>
<evidence type="ECO:0000256" key="2">
    <source>
        <dbReference type="ARBA" id="ARBA00008017"/>
    </source>
</evidence>
<evidence type="ECO:0000256" key="9">
    <source>
        <dbReference type="SAM" id="SignalP"/>
    </source>
</evidence>
<dbReference type="Gene3D" id="3.30.70.100">
    <property type="match status" value="1"/>
</dbReference>
<dbReference type="InterPro" id="IPR011066">
    <property type="entry name" value="MscS_channel_C_sf"/>
</dbReference>
<evidence type="ECO:0000313" key="13">
    <source>
        <dbReference type="Proteomes" id="UP000778523"/>
    </source>
</evidence>
<keyword evidence="4 8" id="KW-0812">Transmembrane</keyword>
<feature type="transmembrane region" description="Helical" evidence="8">
    <location>
        <begin position="512"/>
        <end position="530"/>
    </location>
</feature>
<keyword evidence="6 8" id="KW-0472">Membrane</keyword>
<dbReference type="Pfam" id="PF21082">
    <property type="entry name" value="MS_channel_3rd"/>
    <property type="match status" value="1"/>
</dbReference>
<dbReference type="RefSeq" id="WP_170022404.1">
    <property type="nucleotide sequence ID" value="NZ_JABCSC020000003.1"/>
</dbReference>
<evidence type="ECO:0000256" key="7">
    <source>
        <dbReference type="SAM" id="Coils"/>
    </source>
</evidence>
<dbReference type="Pfam" id="PF00924">
    <property type="entry name" value="MS_channel_2nd"/>
    <property type="match status" value="1"/>
</dbReference>
<proteinExistence type="inferred from homology"/>
<gene>
    <name evidence="12" type="ORF">HJ583_013510</name>
</gene>
<comment type="subcellular location">
    <subcellularLocation>
        <location evidence="1">Cell membrane</location>
        <topology evidence="1">Multi-pass membrane protein</topology>
    </subcellularLocation>
</comment>
<name>A0ABX2IM23_9RHOO</name>
<dbReference type="InterPro" id="IPR052702">
    <property type="entry name" value="MscS-like_channel"/>
</dbReference>
<evidence type="ECO:0000313" key="12">
    <source>
        <dbReference type="EMBL" id="NSL56052.1"/>
    </source>
</evidence>
<evidence type="ECO:0000259" key="10">
    <source>
        <dbReference type="Pfam" id="PF00924"/>
    </source>
</evidence>
<feature type="signal peptide" evidence="9">
    <location>
        <begin position="1"/>
        <end position="23"/>
    </location>
</feature>
<dbReference type="InterPro" id="IPR049278">
    <property type="entry name" value="MS_channel_C"/>
</dbReference>
<comment type="caution">
    <text evidence="12">The sequence shown here is derived from an EMBL/GenBank/DDBJ whole genome shotgun (WGS) entry which is preliminary data.</text>
</comment>
<comment type="similarity">
    <text evidence="2">Belongs to the MscS (TC 1.A.23) family.</text>
</comment>
<keyword evidence="5 8" id="KW-1133">Transmembrane helix</keyword>